<comment type="caution">
    <text evidence="1">The sequence shown here is derived from an EMBL/GenBank/DDBJ whole genome shotgun (WGS) entry which is preliminary data.</text>
</comment>
<proteinExistence type="predicted"/>
<keyword evidence="2" id="KW-1185">Reference proteome</keyword>
<evidence type="ECO:0000313" key="2">
    <source>
        <dbReference type="Proteomes" id="UP001057375"/>
    </source>
</evidence>
<protein>
    <submittedName>
        <fullName evidence="1">Uncharacterized protein</fullName>
    </submittedName>
</protein>
<organism evidence="1 2">
    <name type="scientific">Aduncisulcus paluster</name>
    <dbReference type="NCBI Taxonomy" id="2918883"/>
    <lineage>
        <taxon>Eukaryota</taxon>
        <taxon>Metamonada</taxon>
        <taxon>Carpediemonas-like organisms</taxon>
        <taxon>Aduncisulcus</taxon>
    </lineage>
</organism>
<feature type="non-terminal residue" evidence="1">
    <location>
        <position position="1"/>
    </location>
</feature>
<accession>A0ABQ5KCF1</accession>
<evidence type="ECO:0000313" key="1">
    <source>
        <dbReference type="EMBL" id="GKT30228.1"/>
    </source>
</evidence>
<dbReference type="EMBL" id="BQXS01001181">
    <property type="protein sequence ID" value="GKT30228.1"/>
    <property type="molecule type" value="Genomic_DNA"/>
</dbReference>
<reference evidence="1" key="1">
    <citation type="submission" date="2022-03" db="EMBL/GenBank/DDBJ databases">
        <title>Draft genome sequence of Aduncisulcus paluster, a free-living microaerophilic Fornicata.</title>
        <authorList>
            <person name="Yuyama I."/>
            <person name="Kume K."/>
            <person name="Tamura T."/>
            <person name="Inagaki Y."/>
            <person name="Hashimoto T."/>
        </authorList>
    </citation>
    <scope>NUCLEOTIDE SEQUENCE</scope>
    <source>
        <strain evidence="1">NY0171</strain>
    </source>
</reference>
<name>A0ABQ5KCF1_9EUKA</name>
<sequence>TAGLITLNRVMKFLLAGTLTPVSVSRRRNNYDPLANGFLDIFCPGNHVALLADRVASLRPADHEF</sequence>
<dbReference type="Proteomes" id="UP001057375">
    <property type="component" value="Unassembled WGS sequence"/>
</dbReference>
<gene>
    <name evidence="1" type="ORF">ADUPG1_001436</name>
</gene>